<proteinExistence type="predicted"/>
<sequence>MELQRRSLNSNLRNEENKVIINMEQQMDQQSVCSPTVRIIAFQAIDPACISVKPSRQRHVRACLTPHDLLAVKQQEGSILCKTFAIGVVQRCGRIKLEDINVYQRDVTRCGLSVE</sequence>
<protein>
    <submittedName>
        <fullName evidence="1 2">Uncharacterized protein</fullName>
    </submittedName>
</protein>
<dbReference type="InParanoid" id="A0A2K2CFX7"/>
<evidence type="ECO:0000313" key="1">
    <source>
        <dbReference type="EMBL" id="PNT60930.1"/>
    </source>
</evidence>
<accession>A0A2K2CFX7</accession>
<dbReference type="EnsemblPlants" id="PNT60930">
    <property type="protein sequence ID" value="PNT60930"/>
    <property type="gene ID" value="BRADI_5g08327v3"/>
</dbReference>
<dbReference type="Gramene" id="PNT60930">
    <property type="protein sequence ID" value="PNT60930"/>
    <property type="gene ID" value="BRADI_5g08327v3"/>
</dbReference>
<dbReference type="Proteomes" id="UP000008810">
    <property type="component" value="Chromosome 5"/>
</dbReference>
<reference evidence="1" key="2">
    <citation type="submission" date="2017-06" db="EMBL/GenBank/DDBJ databases">
        <title>WGS assembly of Brachypodium distachyon.</title>
        <authorList>
            <consortium name="The International Brachypodium Initiative"/>
            <person name="Lucas S."/>
            <person name="Harmon-Smith M."/>
            <person name="Lail K."/>
            <person name="Tice H."/>
            <person name="Grimwood J."/>
            <person name="Bruce D."/>
            <person name="Barry K."/>
            <person name="Shu S."/>
            <person name="Lindquist E."/>
            <person name="Wang M."/>
            <person name="Pitluck S."/>
            <person name="Vogel J.P."/>
            <person name="Garvin D.F."/>
            <person name="Mockler T.C."/>
            <person name="Schmutz J."/>
            <person name="Rokhsar D."/>
            <person name="Bevan M.W."/>
        </authorList>
    </citation>
    <scope>NUCLEOTIDE SEQUENCE</scope>
    <source>
        <strain evidence="1">Bd21</strain>
    </source>
</reference>
<evidence type="ECO:0000313" key="3">
    <source>
        <dbReference type="Proteomes" id="UP000008810"/>
    </source>
</evidence>
<reference evidence="2" key="3">
    <citation type="submission" date="2018-08" db="UniProtKB">
        <authorList>
            <consortium name="EnsemblPlants"/>
        </authorList>
    </citation>
    <scope>IDENTIFICATION</scope>
    <source>
        <strain evidence="2">cv. Bd21</strain>
    </source>
</reference>
<organism evidence="1">
    <name type="scientific">Brachypodium distachyon</name>
    <name type="common">Purple false brome</name>
    <name type="synonym">Trachynia distachya</name>
    <dbReference type="NCBI Taxonomy" id="15368"/>
    <lineage>
        <taxon>Eukaryota</taxon>
        <taxon>Viridiplantae</taxon>
        <taxon>Streptophyta</taxon>
        <taxon>Embryophyta</taxon>
        <taxon>Tracheophyta</taxon>
        <taxon>Spermatophyta</taxon>
        <taxon>Magnoliopsida</taxon>
        <taxon>Liliopsida</taxon>
        <taxon>Poales</taxon>
        <taxon>Poaceae</taxon>
        <taxon>BOP clade</taxon>
        <taxon>Pooideae</taxon>
        <taxon>Stipodae</taxon>
        <taxon>Brachypodieae</taxon>
        <taxon>Brachypodium</taxon>
    </lineage>
</organism>
<reference evidence="1 2" key="1">
    <citation type="journal article" date="2010" name="Nature">
        <title>Genome sequencing and analysis of the model grass Brachypodium distachyon.</title>
        <authorList>
            <consortium name="International Brachypodium Initiative"/>
        </authorList>
    </citation>
    <scope>NUCLEOTIDE SEQUENCE [LARGE SCALE GENOMIC DNA]</scope>
    <source>
        <strain evidence="1 2">Bd21</strain>
    </source>
</reference>
<gene>
    <name evidence="1" type="ORF">BRADI_5g08327v3</name>
</gene>
<dbReference type="AlphaFoldDB" id="A0A2K2CFX7"/>
<evidence type="ECO:0000313" key="2">
    <source>
        <dbReference type="EnsemblPlants" id="PNT60930"/>
    </source>
</evidence>
<dbReference type="EMBL" id="CM000884">
    <property type="protein sequence ID" value="PNT60930.1"/>
    <property type="molecule type" value="Genomic_DNA"/>
</dbReference>
<keyword evidence="3" id="KW-1185">Reference proteome</keyword>
<name>A0A2K2CFX7_BRADI</name>